<feature type="active site" description="Proton donor" evidence="4">
    <location>
        <position position="47"/>
    </location>
</feature>
<dbReference type="GO" id="GO:0016616">
    <property type="term" value="F:oxidoreductase activity, acting on the CH-OH group of donors, NAD or NADP as acceptor"/>
    <property type="evidence" value="ECO:0007669"/>
    <property type="project" value="UniProtKB-ARBA"/>
</dbReference>
<keyword evidence="3" id="KW-0560">Oxidoreductase</keyword>
<evidence type="ECO:0000256" key="4">
    <source>
        <dbReference type="PIRSR" id="PIRSR000097-1"/>
    </source>
</evidence>
<dbReference type="PIRSF" id="PIRSF000097">
    <property type="entry name" value="AKR"/>
    <property type="match status" value="1"/>
</dbReference>
<reference evidence="8 9" key="1">
    <citation type="submission" date="2019-03" db="EMBL/GenBank/DDBJ databases">
        <title>Primorskyibacter sp. SS33 isolated from sediments.</title>
        <authorList>
            <person name="Xunke S."/>
        </authorList>
    </citation>
    <scope>NUCLEOTIDE SEQUENCE [LARGE SCALE GENOMIC DNA]</scope>
    <source>
        <strain evidence="8 9">SS33</strain>
    </source>
</reference>
<dbReference type="InterPro" id="IPR020471">
    <property type="entry name" value="AKR"/>
</dbReference>
<dbReference type="Pfam" id="PF00248">
    <property type="entry name" value="Aldo_ket_red"/>
    <property type="match status" value="1"/>
</dbReference>
<evidence type="ECO:0000256" key="1">
    <source>
        <dbReference type="ARBA" id="ARBA00007905"/>
    </source>
</evidence>
<evidence type="ECO:0000256" key="3">
    <source>
        <dbReference type="ARBA" id="ARBA00023002"/>
    </source>
</evidence>
<feature type="domain" description="NADP-dependent oxidoreductase" evidence="7">
    <location>
        <begin position="14"/>
        <end position="256"/>
    </location>
</feature>
<dbReference type="OrthoDB" id="9768793at2"/>
<comment type="similarity">
    <text evidence="1">Belongs to the aldo/keto reductase family.</text>
</comment>
<evidence type="ECO:0000256" key="2">
    <source>
        <dbReference type="ARBA" id="ARBA00022857"/>
    </source>
</evidence>
<gene>
    <name evidence="8" type="ORF">E2L08_02175</name>
</gene>
<dbReference type="SUPFAM" id="SSF51430">
    <property type="entry name" value="NAD(P)-linked oxidoreductase"/>
    <property type="match status" value="1"/>
</dbReference>
<dbReference type="PRINTS" id="PR00069">
    <property type="entry name" value="ALDKETRDTASE"/>
</dbReference>
<dbReference type="InterPro" id="IPR023210">
    <property type="entry name" value="NADP_OxRdtase_dom"/>
</dbReference>
<name>A0A4R6AL01_9RHOB</name>
<evidence type="ECO:0000259" key="7">
    <source>
        <dbReference type="Pfam" id="PF00248"/>
    </source>
</evidence>
<dbReference type="PANTHER" id="PTHR43827:SF3">
    <property type="entry name" value="NADP-DEPENDENT OXIDOREDUCTASE DOMAIN-CONTAINING PROTEIN"/>
    <property type="match status" value="1"/>
</dbReference>
<organism evidence="8 9">
    <name type="scientific">Palleronia sediminis</name>
    <dbReference type="NCBI Taxonomy" id="2547833"/>
    <lineage>
        <taxon>Bacteria</taxon>
        <taxon>Pseudomonadati</taxon>
        <taxon>Pseudomonadota</taxon>
        <taxon>Alphaproteobacteria</taxon>
        <taxon>Rhodobacterales</taxon>
        <taxon>Roseobacteraceae</taxon>
        <taxon>Palleronia</taxon>
    </lineage>
</organism>
<dbReference type="InterPro" id="IPR036812">
    <property type="entry name" value="NAD(P)_OxRdtase_dom_sf"/>
</dbReference>
<dbReference type="PROSITE" id="PS00798">
    <property type="entry name" value="ALDOKETO_REDUCTASE_1"/>
    <property type="match status" value="1"/>
</dbReference>
<proteinExistence type="inferred from homology"/>
<feature type="site" description="Lowers pKa of active site Tyr" evidence="6">
    <location>
        <position position="72"/>
    </location>
</feature>
<dbReference type="Proteomes" id="UP000295701">
    <property type="component" value="Unassembled WGS sequence"/>
</dbReference>
<evidence type="ECO:0000256" key="5">
    <source>
        <dbReference type="PIRSR" id="PIRSR000097-2"/>
    </source>
</evidence>
<sequence length="275" mass="29446">MPVTPIGPAAIPSLGLGTFEMERGATAALVRAAISEGYRHIDTAQVYGNEAEVGQGVRAAETPRDEIFVTTKILPDRFAPDEFRRAAEESLRRLDIGHIDLLLLHWPSREVPLSETLPVLDALIDEGKVRFGGVSNFTVAQLKEARGILRAPLAANQVELHPFIDQSTLLAHMQAERIPVEAYSPLARGKVVDDPTLTRIAEAHGATAAQVSLAWILSKPDAVVLPKTGNPDRLASNLAAAELSLSAEEIAEIDALAGPGGRIISPESVAPDWDD</sequence>
<dbReference type="PANTHER" id="PTHR43827">
    <property type="entry name" value="2,5-DIKETO-D-GLUCONIC ACID REDUCTASE"/>
    <property type="match status" value="1"/>
</dbReference>
<evidence type="ECO:0000256" key="6">
    <source>
        <dbReference type="PIRSR" id="PIRSR000097-3"/>
    </source>
</evidence>
<protein>
    <submittedName>
        <fullName evidence="8">Aldo/keto reductase</fullName>
    </submittedName>
</protein>
<keyword evidence="9" id="KW-1185">Reference proteome</keyword>
<accession>A0A4R6AL01</accession>
<evidence type="ECO:0000313" key="9">
    <source>
        <dbReference type="Proteomes" id="UP000295701"/>
    </source>
</evidence>
<keyword evidence="2" id="KW-0521">NADP</keyword>
<feature type="binding site" evidence="5">
    <location>
        <position position="105"/>
    </location>
    <ligand>
        <name>substrate</name>
    </ligand>
</feature>
<evidence type="ECO:0000313" key="8">
    <source>
        <dbReference type="EMBL" id="TDL84297.1"/>
    </source>
</evidence>
<dbReference type="InterPro" id="IPR018170">
    <property type="entry name" value="Aldo/ket_reductase_CS"/>
</dbReference>
<dbReference type="Gene3D" id="3.20.20.100">
    <property type="entry name" value="NADP-dependent oxidoreductase domain"/>
    <property type="match status" value="1"/>
</dbReference>
<dbReference type="AlphaFoldDB" id="A0A4R6AL01"/>
<dbReference type="EMBL" id="SNAA01000001">
    <property type="protein sequence ID" value="TDL84297.1"/>
    <property type="molecule type" value="Genomic_DNA"/>
</dbReference>
<comment type="caution">
    <text evidence="8">The sequence shown here is derived from an EMBL/GenBank/DDBJ whole genome shotgun (WGS) entry which is preliminary data.</text>
</comment>
<dbReference type="RefSeq" id="WP_133395396.1">
    <property type="nucleotide sequence ID" value="NZ_SNAA01000001.1"/>
</dbReference>